<accession>A0A9J6B587</accession>
<evidence type="ECO:0000313" key="2">
    <source>
        <dbReference type="EMBL" id="KAG5631575.1"/>
    </source>
</evidence>
<dbReference type="Pfam" id="PF00078">
    <property type="entry name" value="RVT_1"/>
    <property type="match status" value="1"/>
</dbReference>
<dbReference type="InterPro" id="IPR021109">
    <property type="entry name" value="Peptidase_aspartic_dom_sf"/>
</dbReference>
<dbReference type="PANTHER" id="PTHR33067">
    <property type="entry name" value="RNA-DIRECTED DNA POLYMERASE-RELATED"/>
    <property type="match status" value="1"/>
</dbReference>
<dbReference type="CDD" id="cd00303">
    <property type="entry name" value="retropepsin_like"/>
    <property type="match status" value="1"/>
</dbReference>
<gene>
    <name evidence="2" type="ORF">H5410_003292</name>
</gene>
<dbReference type="OrthoDB" id="1305179at2759"/>
<evidence type="ECO:0000259" key="1">
    <source>
        <dbReference type="Pfam" id="PF00078"/>
    </source>
</evidence>
<dbReference type="InterPro" id="IPR043502">
    <property type="entry name" value="DNA/RNA_pol_sf"/>
</dbReference>
<dbReference type="PANTHER" id="PTHR33067:SF9">
    <property type="entry name" value="RNA-DIRECTED DNA POLYMERASE"/>
    <property type="match status" value="1"/>
</dbReference>
<proteinExistence type="predicted"/>
<dbReference type="InterPro" id="IPR000477">
    <property type="entry name" value="RT_dom"/>
</dbReference>
<dbReference type="EMBL" id="JACXVP010000001">
    <property type="protein sequence ID" value="KAG5631575.1"/>
    <property type="molecule type" value="Genomic_DNA"/>
</dbReference>
<protein>
    <recommendedName>
        <fullName evidence="1">Reverse transcriptase domain-containing protein</fullName>
    </recommendedName>
</protein>
<dbReference type="Gene3D" id="3.30.70.270">
    <property type="match status" value="1"/>
</dbReference>
<dbReference type="Gene3D" id="2.40.70.10">
    <property type="entry name" value="Acid Proteases"/>
    <property type="match status" value="1"/>
</dbReference>
<dbReference type="SUPFAM" id="SSF56672">
    <property type="entry name" value="DNA/RNA polymerases"/>
    <property type="match status" value="1"/>
</dbReference>
<name>A0A9J6B587_SOLCO</name>
<keyword evidence="3" id="KW-1185">Reference proteome</keyword>
<dbReference type="AlphaFoldDB" id="A0A9J6B587"/>
<dbReference type="InterPro" id="IPR043128">
    <property type="entry name" value="Rev_trsase/Diguanyl_cyclase"/>
</dbReference>
<evidence type="ECO:0000313" key="3">
    <source>
        <dbReference type="Proteomes" id="UP000824120"/>
    </source>
</evidence>
<organism evidence="2 3">
    <name type="scientific">Solanum commersonii</name>
    <name type="common">Commerson's wild potato</name>
    <name type="synonym">Commerson's nightshade</name>
    <dbReference type="NCBI Taxonomy" id="4109"/>
    <lineage>
        <taxon>Eukaryota</taxon>
        <taxon>Viridiplantae</taxon>
        <taxon>Streptophyta</taxon>
        <taxon>Embryophyta</taxon>
        <taxon>Tracheophyta</taxon>
        <taxon>Spermatophyta</taxon>
        <taxon>Magnoliopsida</taxon>
        <taxon>eudicotyledons</taxon>
        <taxon>Gunneridae</taxon>
        <taxon>Pentapetalae</taxon>
        <taxon>asterids</taxon>
        <taxon>lamiids</taxon>
        <taxon>Solanales</taxon>
        <taxon>Solanaceae</taxon>
        <taxon>Solanoideae</taxon>
        <taxon>Solaneae</taxon>
        <taxon>Solanum</taxon>
    </lineage>
</organism>
<reference evidence="2 3" key="1">
    <citation type="submission" date="2020-09" db="EMBL/GenBank/DDBJ databases">
        <title>De no assembly of potato wild relative species, Solanum commersonii.</title>
        <authorList>
            <person name="Cho K."/>
        </authorList>
    </citation>
    <scope>NUCLEOTIDE SEQUENCE [LARGE SCALE GENOMIC DNA]</scope>
    <source>
        <strain evidence="2">LZ3.2</strain>
        <tissue evidence="2">Leaf</tissue>
    </source>
</reference>
<feature type="domain" description="Reverse transcriptase" evidence="1">
    <location>
        <begin position="360"/>
        <end position="447"/>
    </location>
</feature>
<sequence length="659" mass="74930">MPGYAKFLKDLVTKMRAVSIDLTNDVRHCSVISTRSLVKKQLDPGAFTIPCTLRSIKFAKALCDLGANINLMPLDIYQKLGLRVPRPTTMRLMITYRSVKQPMGIICDVLVKVPIILGRPFLARERALVDVHRGELKSKLNKDETNDMNVVSTIEVVSDDEMRVPIEERMAVETLAAGMGAHSYAPKKLGLDLKNRPIPPTKLSIEEPPVLELKQLPGHLRYAFVGTNNSLLVILAADLNDELFQEVIKVLRRYKKGIRWTIADIIRIPPGIYTYRIQPEEDCSPTIEHQWRLNPTMQEVVKKEIIKWLDAGVFYPISTSHLMANVYGIQEDEQVDFEGLLPNAFHGLDSRHEKTTSNCLYGTFGFKNMPSGLCNAPATFQRCIMSIFSDMVEDTLEVFLDDFLVVAGPYKDARKKCHFMLKEGIVLGHKLSQKGIEVDKAKIQVIKKLPPPICVKGVRSFLGHITYQEKATQTEKDTTMEQLLKTIAILCTKVDSMGKEIKQIKTNLKYKCQSHDSKHAELCRSKDEKILEIEGDVGKLPKTHNICSITTVAPVEILYDEIKPPIQVIKICVTKDMIIPKDIEQQSEIQKIEIPSFYANKRIIGISTIIQELAHIYLNRNVIWSYYSRDQLMIYSNSRELRKTDMDEVQIWILSLLKP</sequence>
<dbReference type="Proteomes" id="UP000824120">
    <property type="component" value="Chromosome 1"/>
</dbReference>
<comment type="caution">
    <text evidence="2">The sequence shown here is derived from an EMBL/GenBank/DDBJ whole genome shotgun (WGS) entry which is preliminary data.</text>
</comment>